<dbReference type="Pfam" id="PF11719">
    <property type="entry name" value="Drc1-Sld2"/>
    <property type="match status" value="1"/>
</dbReference>
<sequence length="572" mass="62478">MDDQARAAYEDQSLQLRAELKQWEGDWAIAHGGKKPGRDHIKQHPDIAHKYKQYSKLRDILAGKIPPPPPGPADATHGHQQQRKRTQSDAALPPQTPSKRSKPVQTPRKTQHMQPEAMSPQAQTPSAARVALTPSSNRTALTPAAAVPTSISPTPQRDGRVLGLFDLLVGTPSRFMTYTVPTIPLPAATPSKQRTIDLQPSAATTTTTPTTARFASTPKANKRTTQLLFQTSTTTPLHDRENVTPFKTPSTNRIAKPRSTPTSSTPSFLRRRAVSLTTTTTTTTSTTAAAALSRVDEQDEDADEAEEGEEEAWKKVGPLRLPRKLGIMRGLSSVVAGLRRMEEEAFEDEEEAMREMEMEAEGMVAGRKGGVTEVEVEQHSQGQVQLGRDIPGGMGDKQNKEPPVGLLSGFDNEAVHDDDGLDEGGRQQQQQQQQQPLRQFKKRGQKRTTRLVNMRPTRSKRPAAQTEGKPDDDKEDDDAASASEPDFDALDSNSDGNEEPAAAVKAKTKTSQKKAAASVTKDDAQGAKSEGVVKRAVRKVKASAHANFKRLKLRNSGSKGGPGHNSRFRRRR</sequence>
<comment type="caution">
    <text evidence="10">The sequence shown here is derived from an EMBL/GenBank/DDBJ whole genome shotgun (WGS) entry which is preliminary data.</text>
</comment>
<comment type="similarity">
    <text evidence="2 8">Belongs to the SLD2 family.</text>
</comment>
<dbReference type="GO" id="GO:0006270">
    <property type="term" value="P:DNA replication initiation"/>
    <property type="evidence" value="ECO:0007669"/>
    <property type="project" value="UniProtKB-UniRule"/>
</dbReference>
<comment type="subcellular location">
    <subcellularLocation>
        <location evidence="1 8">Nucleus</location>
    </subcellularLocation>
</comment>
<feature type="compositionally biased region" description="Low complexity" evidence="9">
    <location>
        <begin position="257"/>
        <end position="267"/>
    </location>
</feature>
<feature type="compositionally biased region" description="Basic residues" evidence="9">
    <location>
        <begin position="439"/>
        <end position="449"/>
    </location>
</feature>
<feature type="region of interest" description="Disordered" evidence="9">
    <location>
        <begin position="237"/>
        <end position="267"/>
    </location>
</feature>
<feature type="compositionally biased region" description="Basic residues" evidence="9">
    <location>
        <begin position="535"/>
        <end position="553"/>
    </location>
</feature>
<evidence type="ECO:0000256" key="5">
    <source>
        <dbReference type="ARBA" id="ARBA00023242"/>
    </source>
</evidence>
<dbReference type="AlphaFoldDB" id="A0AAN6ZZ65"/>
<dbReference type="GO" id="GO:1902977">
    <property type="term" value="P:mitotic DNA replication preinitiation complex assembly"/>
    <property type="evidence" value="ECO:0007669"/>
    <property type="project" value="TreeGrafter"/>
</dbReference>
<keyword evidence="4 8" id="KW-0235">DNA replication</keyword>
<organism evidence="10 11">
    <name type="scientific">Chaetomidium leptoderma</name>
    <dbReference type="NCBI Taxonomy" id="669021"/>
    <lineage>
        <taxon>Eukaryota</taxon>
        <taxon>Fungi</taxon>
        <taxon>Dikarya</taxon>
        <taxon>Ascomycota</taxon>
        <taxon>Pezizomycotina</taxon>
        <taxon>Sordariomycetes</taxon>
        <taxon>Sordariomycetidae</taxon>
        <taxon>Sordariales</taxon>
        <taxon>Chaetomiaceae</taxon>
        <taxon>Chaetomidium</taxon>
    </lineage>
</organism>
<dbReference type="InterPro" id="IPR040203">
    <property type="entry name" value="Sld2"/>
</dbReference>
<evidence type="ECO:0000256" key="1">
    <source>
        <dbReference type="ARBA" id="ARBA00004123"/>
    </source>
</evidence>
<feature type="compositionally biased region" description="Acidic residues" evidence="9">
    <location>
        <begin position="297"/>
        <end position="310"/>
    </location>
</feature>
<dbReference type="PANTHER" id="PTHR28124:SF1">
    <property type="entry name" value="DNA REPLICATION REGULATOR SLD2"/>
    <property type="match status" value="1"/>
</dbReference>
<dbReference type="GO" id="GO:0003688">
    <property type="term" value="F:DNA replication origin binding"/>
    <property type="evidence" value="ECO:0007669"/>
    <property type="project" value="TreeGrafter"/>
</dbReference>
<feature type="region of interest" description="Disordered" evidence="9">
    <location>
        <begin position="294"/>
        <end position="313"/>
    </location>
</feature>
<dbReference type="Proteomes" id="UP001302745">
    <property type="component" value="Unassembled WGS sequence"/>
</dbReference>
<dbReference type="CDD" id="cd22289">
    <property type="entry name" value="RecQL4_SLD2_NTD"/>
    <property type="match status" value="1"/>
</dbReference>
<evidence type="ECO:0000256" key="4">
    <source>
        <dbReference type="ARBA" id="ARBA00022705"/>
    </source>
</evidence>
<reference evidence="10" key="1">
    <citation type="journal article" date="2023" name="Mol. Phylogenet. Evol.">
        <title>Genome-scale phylogeny and comparative genomics of the fungal order Sordariales.</title>
        <authorList>
            <person name="Hensen N."/>
            <person name="Bonometti L."/>
            <person name="Westerberg I."/>
            <person name="Brannstrom I.O."/>
            <person name="Guillou S."/>
            <person name="Cros-Aarteil S."/>
            <person name="Calhoun S."/>
            <person name="Haridas S."/>
            <person name="Kuo A."/>
            <person name="Mondo S."/>
            <person name="Pangilinan J."/>
            <person name="Riley R."/>
            <person name="LaButti K."/>
            <person name="Andreopoulos B."/>
            <person name="Lipzen A."/>
            <person name="Chen C."/>
            <person name="Yan M."/>
            <person name="Daum C."/>
            <person name="Ng V."/>
            <person name="Clum A."/>
            <person name="Steindorff A."/>
            <person name="Ohm R.A."/>
            <person name="Martin F."/>
            <person name="Silar P."/>
            <person name="Natvig D.O."/>
            <person name="Lalanne C."/>
            <person name="Gautier V."/>
            <person name="Ament-Velasquez S.L."/>
            <person name="Kruys A."/>
            <person name="Hutchinson M.I."/>
            <person name="Powell A.J."/>
            <person name="Barry K."/>
            <person name="Miller A.N."/>
            <person name="Grigoriev I.V."/>
            <person name="Debuchy R."/>
            <person name="Gladieux P."/>
            <person name="Hiltunen Thoren M."/>
            <person name="Johannesson H."/>
        </authorList>
    </citation>
    <scope>NUCLEOTIDE SEQUENCE</scope>
    <source>
        <strain evidence="10">CBS 538.74</strain>
    </source>
</reference>
<keyword evidence="5 8" id="KW-0539">Nucleus</keyword>
<feature type="region of interest" description="Disordered" evidence="9">
    <location>
        <begin position="31"/>
        <end position="50"/>
    </location>
</feature>
<dbReference type="InterPro" id="IPR021110">
    <property type="entry name" value="DNA_rep_checkpnt_protein"/>
</dbReference>
<protein>
    <recommendedName>
        <fullName evidence="3 8">DNA replication regulator SLD2</fullName>
    </recommendedName>
</protein>
<feature type="region of interest" description="Disordered" evidence="9">
    <location>
        <begin position="374"/>
        <end position="572"/>
    </location>
</feature>
<evidence type="ECO:0000256" key="6">
    <source>
        <dbReference type="ARBA" id="ARBA00023306"/>
    </source>
</evidence>
<dbReference type="GO" id="GO:0000727">
    <property type="term" value="P:double-strand break repair via break-induced replication"/>
    <property type="evidence" value="ECO:0007669"/>
    <property type="project" value="TreeGrafter"/>
</dbReference>
<evidence type="ECO:0000256" key="8">
    <source>
        <dbReference type="RuleBase" id="RU367067"/>
    </source>
</evidence>
<evidence type="ECO:0000256" key="2">
    <source>
        <dbReference type="ARBA" id="ARBA00007276"/>
    </source>
</evidence>
<dbReference type="GO" id="GO:0003697">
    <property type="term" value="F:single-stranded DNA binding"/>
    <property type="evidence" value="ECO:0007669"/>
    <property type="project" value="TreeGrafter"/>
</dbReference>
<proteinExistence type="inferred from homology"/>
<name>A0AAN6ZZ65_9PEZI</name>
<evidence type="ECO:0000256" key="3">
    <source>
        <dbReference type="ARBA" id="ARBA00018363"/>
    </source>
</evidence>
<dbReference type="PANTHER" id="PTHR28124">
    <property type="entry name" value="DNA REPLICATION REGULATOR SLD2"/>
    <property type="match status" value="1"/>
</dbReference>
<evidence type="ECO:0000256" key="9">
    <source>
        <dbReference type="SAM" id="MobiDB-lite"/>
    </source>
</evidence>
<keyword evidence="11" id="KW-1185">Reference proteome</keyword>
<dbReference type="Gene3D" id="1.10.10.1460">
    <property type="match status" value="1"/>
</dbReference>
<comment type="function">
    <text evidence="7 8">Has a role in the initiation of DNA replication. Required at S-phase checkpoint.</text>
</comment>
<gene>
    <name evidence="10" type="ORF">C8A00DRAFT_32896</name>
</gene>
<accession>A0AAN6ZZ65</accession>
<evidence type="ECO:0000313" key="10">
    <source>
        <dbReference type="EMBL" id="KAK4154296.1"/>
    </source>
</evidence>
<evidence type="ECO:0000313" key="11">
    <source>
        <dbReference type="Proteomes" id="UP001302745"/>
    </source>
</evidence>
<keyword evidence="6 8" id="KW-0131">Cell cycle</keyword>
<evidence type="ECO:0000256" key="7">
    <source>
        <dbReference type="ARBA" id="ARBA00025253"/>
    </source>
</evidence>
<feature type="compositionally biased region" description="Basic and acidic residues" evidence="9">
    <location>
        <begin position="36"/>
        <end position="49"/>
    </location>
</feature>
<feature type="region of interest" description="Disordered" evidence="9">
    <location>
        <begin position="57"/>
        <end position="153"/>
    </location>
</feature>
<feature type="compositionally biased region" description="Acidic residues" evidence="9">
    <location>
        <begin position="473"/>
        <end position="489"/>
    </location>
</feature>
<dbReference type="EMBL" id="MU856915">
    <property type="protein sequence ID" value="KAK4154296.1"/>
    <property type="molecule type" value="Genomic_DNA"/>
</dbReference>
<reference evidence="10" key="2">
    <citation type="submission" date="2023-05" db="EMBL/GenBank/DDBJ databases">
        <authorList>
            <consortium name="Lawrence Berkeley National Laboratory"/>
            <person name="Steindorff A."/>
            <person name="Hensen N."/>
            <person name="Bonometti L."/>
            <person name="Westerberg I."/>
            <person name="Brannstrom I.O."/>
            <person name="Guillou S."/>
            <person name="Cros-Aarteil S."/>
            <person name="Calhoun S."/>
            <person name="Haridas S."/>
            <person name="Kuo A."/>
            <person name="Mondo S."/>
            <person name="Pangilinan J."/>
            <person name="Riley R."/>
            <person name="Labutti K."/>
            <person name="Andreopoulos B."/>
            <person name="Lipzen A."/>
            <person name="Chen C."/>
            <person name="Yanf M."/>
            <person name="Daum C."/>
            <person name="Ng V."/>
            <person name="Clum A."/>
            <person name="Ohm R."/>
            <person name="Martin F."/>
            <person name="Silar P."/>
            <person name="Natvig D."/>
            <person name="Lalanne C."/>
            <person name="Gautier V."/>
            <person name="Ament-Velasquez S.L."/>
            <person name="Kruys A."/>
            <person name="Hutchinson M.I."/>
            <person name="Powell A.J."/>
            <person name="Barry K."/>
            <person name="Miller A.N."/>
            <person name="Grigoriev I.V."/>
            <person name="Debuchy R."/>
            <person name="Gladieux P."/>
            <person name="Thoren M.H."/>
            <person name="Johannesson H."/>
        </authorList>
    </citation>
    <scope>NUCLEOTIDE SEQUENCE</scope>
    <source>
        <strain evidence="10">CBS 538.74</strain>
    </source>
</reference>
<dbReference type="GO" id="GO:0031261">
    <property type="term" value="C:DNA replication preinitiation complex"/>
    <property type="evidence" value="ECO:0007669"/>
    <property type="project" value="TreeGrafter"/>
</dbReference>